<evidence type="ECO:0000256" key="9">
    <source>
        <dbReference type="SAM" id="Phobius"/>
    </source>
</evidence>
<dbReference type="STRING" id="503106.A0A218Z3U1"/>
<evidence type="ECO:0000256" key="3">
    <source>
        <dbReference type="ARBA" id="ARBA00022448"/>
    </source>
</evidence>
<comment type="similarity">
    <text evidence="2 7">Belongs to the sodium:solute symporter (SSF) (TC 2.A.21) family.</text>
</comment>
<dbReference type="AlphaFoldDB" id="A0A218Z3U1"/>
<feature type="transmembrane region" description="Helical" evidence="9">
    <location>
        <begin position="335"/>
        <end position="363"/>
    </location>
</feature>
<keyword evidence="4 9" id="KW-0812">Transmembrane</keyword>
<dbReference type="PANTHER" id="PTHR46154:SF4">
    <property type="entry name" value="UREA ACTIVE TRANSPORTER"/>
    <property type="match status" value="1"/>
</dbReference>
<feature type="transmembrane region" description="Helical" evidence="9">
    <location>
        <begin position="396"/>
        <end position="421"/>
    </location>
</feature>
<evidence type="ECO:0000256" key="5">
    <source>
        <dbReference type="ARBA" id="ARBA00022989"/>
    </source>
</evidence>
<evidence type="ECO:0000256" key="6">
    <source>
        <dbReference type="ARBA" id="ARBA00023136"/>
    </source>
</evidence>
<feature type="transmembrane region" description="Helical" evidence="9">
    <location>
        <begin position="572"/>
        <end position="591"/>
    </location>
</feature>
<feature type="transmembrane region" description="Helical" evidence="9">
    <location>
        <begin position="456"/>
        <end position="475"/>
    </location>
</feature>
<feature type="transmembrane region" description="Helical" evidence="9">
    <location>
        <begin position="54"/>
        <end position="74"/>
    </location>
</feature>
<dbReference type="OrthoDB" id="6132759at2759"/>
<feature type="transmembrane region" description="Helical" evidence="9">
    <location>
        <begin position="12"/>
        <end position="34"/>
    </location>
</feature>
<gene>
    <name evidence="10" type="ORF">B2J93_3220</name>
</gene>
<keyword evidence="3" id="KW-0813">Transport</keyword>
<evidence type="ECO:0000256" key="4">
    <source>
        <dbReference type="ARBA" id="ARBA00022692"/>
    </source>
</evidence>
<feature type="transmembrane region" description="Helical" evidence="9">
    <location>
        <begin position="427"/>
        <end position="449"/>
    </location>
</feature>
<feature type="transmembrane region" description="Helical" evidence="9">
    <location>
        <begin position="495"/>
        <end position="518"/>
    </location>
</feature>
<dbReference type="FunFam" id="1.20.1730.10:FF:000006">
    <property type="entry name" value="Urea active transporter"/>
    <property type="match status" value="1"/>
</dbReference>
<comment type="caution">
    <text evidence="10">The sequence shown here is derived from an EMBL/GenBank/DDBJ whole genome shotgun (WGS) entry which is preliminary data.</text>
</comment>
<feature type="region of interest" description="Disordered" evidence="8">
    <location>
        <begin position="668"/>
        <end position="688"/>
    </location>
</feature>
<feature type="transmembrane region" description="Helical" evidence="9">
    <location>
        <begin position="194"/>
        <end position="213"/>
    </location>
</feature>
<keyword evidence="5 9" id="KW-1133">Transmembrane helix</keyword>
<sequence>MPIAPPLNVGWGYGIVLGLGTVFALGMILVTWILKRYNHELQTSEMFSTAGRTVKSGLVASAVVSSWTWAATLLQSSGIAYRYGVSGPFWYASGATVQILLFATIAIELKRRAPNAHTFLEVIRARYGTPAHCVFIVFGLMTNILVTAMLLTGGSAVVSSLTGMPTAAACFLLPLGVVLYTMFGGIKATFLTDWVHTFILLIIILIFAFTTYATSDVLGSPKAVFDLLVTAAADHPVKGNAGGSYLTMRSKEGAIFFVINIVGNFGTVFLDNGYYNKAIAASPVHALPGYIMGGISWFAIPWLCATTMGLAGLALEGNAAFPTFPERMSDADVSAGLVLPYAAVALLGSGGAVCTLLIVFMAVTSASSAELIAVSSIFTYDIYQTYFRPDASGKRLIYMSHAMVVGFGLFMASFSVGLHYAGISMGYLYVMMGVIISSAVIPATLTLMWAGHNKRAATLTPPCGLACALITWLVTASKTCGKLDVACTGSNDPMLAGNVMALLSPLIFTPLFTLIFGLDHYDWASMAAIRKGDDHDLAVEAHLDLELVPGEASTSAAELALEQRNLLRASTLAKGMTVVLTLALLVLWPMPMYGTGYVFSEKFFAGWVVVGIFWLLGSLLCVGVFPVWEGRRELWSTLTSIWLDITGKQHPSRFHRPEATYVEGKGAGVETPPVADEKVGGLVGDKAA</sequence>
<proteinExistence type="inferred from homology"/>
<dbReference type="Pfam" id="PF00474">
    <property type="entry name" value="SSF"/>
    <property type="match status" value="1"/>
</dbReference>
<feature type="transmembrane region" description="Helical" evidence="9">
    <location>
        <begin position="254"/>
        <end position="275"/>
    </location>
</feature>
<evidence type="ECO:0000313" key="10">
    <source>
        <dbReference type="EMBL" id="OWP02432.1"/>
    </source>
</evidence>
<evidence type="ECO:0000256" key="8">
    <source>
        <dbReference type="SAM" id="MobiDB-lite"/>
    </source>
</evidence>
<feature type="transmembrane region" description="Helical" evidence="9">
    <location>
        <begin position="130"/>
        <end position="151"/>
    </location>
</feature>
<protein>
    <submittedName>
        <fullName evidence="10">Urea active transporter</fullName>
    </submittedName>
</protein>
<dbReference type="InParanoid" id="A0A218Z3U1"/>
<dbReference type="InterPro" id="IPR038377">
    <property type="entry name" value="Na/Glc_symporter_sf"/>
</dbReference>
<dbReference type="InterPro" id="IPR031155">
    <property type="entry name" value="DUR"/>
</dbReference>
<accession>A0A218Z3U1</accession>
<feature type="transmembrane region" description="Helical" evidence="9">
    <location>
        <begin position="89"/>
        <end position="109"/>
    </location>
</feature>
<feature type="transmembrane region" description="Helical" evidence="9">
    <location>
        <begin position="287"/>
        <end position="315"/>
    </location>
</feature>
<feature type="transmembrane region" description="Helical" evidence="9">
    <location>
        <begin position="163"/>
        <end position="182"/>
    </location>
</feature>
<evidence type="ECO:0000313" key="11">
    <source>
        <dbReference type="Proteomes" id="UP000242519"/>
    </source>
</evidence>
<dbReference type="FunCoup" id="A0A218Z3U1">
    <property type="interactions" value="767"/>
</dbReference>
<dbReference type="InterPro" id="IPR001734">
    <property type="entry name" value="Na/solute_symporter"/>
</dbReference>
<dbReference type="GO" id="GO:0015489">
    <property type="term" value="F:putrescine transmembrane transporter activity"/>
    <property type="evidence" value="ECO:0007669"/>
    <property type="project" value="TreeGrafter"/>
</dbReference>
<dbReference type="CDD" id="cd11476">
    <property type="entry name" value="SLC5sbd_DUR3"/>
    <property type="match status" value="1"/>
</dbReference>
<evidence type="ECO:0000256" key="2">
    <source>
        <dbReference type="ARBA" id="ARBA00006434"/>
    </source>
</evidence>
<evidence type="ECO:0000256" key="1">
    <source>
        <dbReference type="ARBA" id="ARBA00004141"/>
    </source>
</evidence>
<organism evidence="10 11">
    <name type="scientific">Diplocarpon coronariae</name>
    <dbReference type="NCBI Taxonomy" id="2795749"/>
    <lineage>
        <taxon>Eukaryota</taxon>
        <taxon>Fungi</taxon>
        <taxon>Dikarya</taxon>
        <taxon>Ascomycota</taxon>
        <taxon>Pezizomycotina</taxon>
        <taxon>Leotiomycetes</taxon>
        <taxon>Helotiales</taxon>
        <taxon>Drepanopezizaceae</taxon>
        <taxon>Diplocarpon</taxon>
    </lineage>
</organism>
<evidence type="ECO:0000256" key="7">
    <source>
        <dbReference type="RuleBase" id="RU362091"/>
    </source>
</evidence>
<dbReference type="EMBL" id="MZNU01000236">
    <property type="protein sequence ID" value="OWP02432.1"/>
    <property type="molecule type" value="Genomic_DNA"/>
</dbReference>
<name>A0A218Z3U1_9HELO</name>
<dbReference type="Proteomes" id="UP000242519">
    <property type="component" value="Unassembled WGS sequence"/>
</dbReference>
<dbReference type="PROSITE" id="PS50283">
    <property type="entry name" value="NA_SOLUT_SYMP_3"/>
    <property type="match status" value="1"/>
</dbReference>
<dbReference type="GO" id="GO:0015606">
    <property type="term" value="F:spermidine transmembrane transporter activity"/>
    <property type="evidence" value="ECO:0007669"/>
    <property type="project" value="TreeGrafter"/>
</dbReference>
<dbReference type="PANTHER" id="PTHR46154">
    <property type="match status" value="1"/>
</dbReference>
<dbReference type="NCBIfam" id="TIGR00813">
    <property type="entry name" value="sss"/>
    <property type="match status" value="1"/>
</dbReference>
<keyword evidence="11" id="KW-1185">Reference proteome</keyword>
<keyword evidence="6 9" id="KW-0472">Membrane</keyword>
<dbReference type="Gene3D" id="1.20.1730.10">
    <property type="entry name" value="Sodium/glucose cotransporter"/>
    <property type="match status" value="1"/>
</dbReference>
<reference evidence="10 11" key="1">
    <citation type="submission" date="2017-04" db="EMBL/GenBank/DDBJ databases">
        <title>Draft genome sequence of Marssonina coronaria NL1: causal agent of apple blotch.</title>
        <authorList>
            <person name="Cheng Q."/>
        </authorList>
    </citation>
    <scope>NUCLEOTIDE SEQUENCE [LARGE SCALE GENOMIC DNA]</scope>
    <source>
        <strain evidence="10 11">NL1</strain>
    </source>
</reference>
<feature type="transmembrane region" description="Helical" evidence="9">
    <location>
        <begin position="603"/>
        <end position="628"/>
    </location>
</feature>
<dbReference type="GO" id="GO:0015204">
    <property type="term" value="F:urea transmembrane transporter activity"/>
    <property type="evidence" value="ECO:0007669"/>
    <property type="project" value="InterPro"/>
</dbReference>
<comment type="subcellular location">
    <subcellularLocation>
        <location evidence="1">Membrane</location>
        <topology evidence="1">Multi-pass membrane protein</topology>
    </subcellularLocation>
</comment>
<dbReference type="GO" id="GO:0005886">
    <property type="term" value="C:plasma membrane"/>
    <property type="evidence" value="ECO:0007669"/>
    <property type="project" value="TreeGrafter"/>
</dbReference>